<name>A0A1G6SE99_9ACTN</name>
<keyword evidence="1" id="KW-1133">Transmembrane helix</keyword>
<organism evidence="2 3">
    <name type="scientific">Geodermatophilus telluris</name>
    <dbReference type="NCBI Taxonomy" id="1190417"/>
    <lineage>
        <taxon>Bacteria</taxon>
        <taxon>Bacillati</taxon>
        <taxon>Actinomycetota</taxon>
        <taxon>Actinomycetes</taxon>
        <taxon>Geodermatophilales</taxon>
        <taxon>Geodermatophilaceae</taxon>
        <taxon>Geodermatophilus</taxon>
    </lineage>
</organism>
<protein>
    <submittedName>
        <fullName evidence="2">Uncharacterized protein</fullName>
    </submittedName>
</protein>
<keyword evidence="3" id="KW-1185">Reference proteome</keyword>
<dbReference type="Proteomes" id="UP000199416">
    <property type="component" value="Unassembled WGS sequence"/>
</dbReference>
<evidence type="ECO:0000313" key="2">
    <source>
        <dbReference type="EMBL" id="SDD14984.1"/>
    </source>
</evidence>
<keyword evidence="1" id="KW-0472">Membrane</keyword>
<gene>
    <name evidence="2" type="ORF">SAMN05660690_3564</name>
</gene>
<proteinExistence type="predicted"/>
<dbReference type="AlphaFoldDB" id="A0A1G6SE99"/>
<accession>A0A1G6SE99</accession>
<feature type="transmembrane region" description="Helical" evidence="1">
    <location>
        <begin position="12"/>
        <end position="36"/>
    </location>
</feature>
<evidence type="ECO:0000256" key="1">
    <source>
        <dbReference type="SAM" id="Phobius"/>
    </source>
</evidence>
<reference evidence="3" key="1">
    <citation type="submission" date="2016-10" db="EMBL/GenBank/DDBJ databases">
        <authorList>
            <person name="Varghese N."/>
            <person name="Submissions S."/>
        </authorList>
    </citation>
    <scope>NUCLEOTIDE SEQUENCE [LARGE SCALE GENOMIC DNA]</scope>
    <source>
        <strain evidence="3">DSM 45421</strain>
    </source>
</reference>
<dbReference type="EMBL" id="FMZF01000005">
    <property type="protein sequence ID" value="SDD14984.1"/>
    <property type="molecule type" value="Genomic_DNA"/>
</dbReference>
<evidence type="ECO:0000313" key="3">
    <source>
        <dbReference type="Proteomes" id="UP000199416"/>
    </source>
</evidence>
<feature type="transmembrane region" description="Helical" evidence="1">
    <location>
        <begin position="42"/>
        <end position="63"/>
    </location>
</feature>
<keyword evidence="1" id="KW-0812">Transmembrane</keyword>
<sequence length="67" mass="6714">MCCDRKSLYARGVRAASVVVAVLVAVALGVIAVVLGEADDSPGLQGLGVLLAVGAVALGVRALRRAR</sequence>